<dbReference type="Gene3D" id="3.40.50.2000">
    <property type="entry name" value="Glycogen Phosphorylase B"/>
    <property type="match status" value="2"/>
</dbReference>
<dbReference type="AlphaFoldDB" id="A0A5M8QBW4"/>
<dbReference type="PANTHER" id="PTHR45947:SF3">
    <property type="entry name" value="SULFOQUINOVOSYL TRANSFERASE SQD2"/>
    <property type="match status" value="1"/>
</dbReference>
<name>A0A5M8QBW4_9MICO</name>
<evidence type="ECO:0000259" key="4">
    <source>
        <dbReference type="Pfam" id="PF13579"/>
    </source>
</evidence>
<evidence type="ECO:0000256" key="1">
    <source>
        <dbReference type="ARBA" id="ARBA00021292"/>
    </source>
</evidence>
<keyword evidence="3 5" id="KW-0808">Transferase</keyword>
<dbReference type="InterPro" id="IPR028098">
    <property type="entry name" value="Glyco_trans_4-like_N"/>
</dbReference>
<keyword evidence="2" id="KW-0328">Glycosyltransferase</keyword>
<evidence type="ECO:0000256" key="3">
    <source>
        <dbReference type="ARBA" id="ARBA00022679"/>
    </source>
</evidence>
<dbReference type="Pfam" id="PF13692">
    <property type="entry name" value="Glyco_trans_1_4"/>
    <property type="match status" value="1"/>
</dbReference>
<sequence>MRILLLSHYFEPEDGAPQRRWHALLQRFVQAGHEVHVICPPPHHPTGRMAARHRKTAGKYRYRATEYGANIYRVSYLWHNGHIATRTLDHLWVAFASMRAAFALRLIRGFRPDVVIATAPGLPTLLAGHSVARLLRAPLVAEMRDAWPDLVSYTPGLVRGQGFIGRFKHLVHEKVTSLQQTAAHVVTTTSGFAEVLRLRGIERVTVIRNGTLLRQYEALPPRESDHPELRVLYIGTIGRSQGLDVLLRAASRLREAGLPASVRIVGSGADIPRLRRLNAQLGHPVELMPQVPASAVFDHYLWADTCVVSLRDWEPFSWTVPSKLYELMAAGRHISALVAGESADLVIETASGDVVSPGDDESLARLWTELIRDPSRLQRDGGGRAWIAEHVDFDRIAEQYLDLLDSVSERAAAY</sequence>
<protein>
    <recommendedName>
        <fullName evidence="1">D-inositol 3-phosphate glycosyltransferase</fullName>
    </recommendedName>
</protein>
<dbReference type="Proteomes" id="UP000323221">
    <property type="component" value="Unassembled WGS sequence"/>
</dbReference>
<gene>
    <name evidence="5" type="ORF">FQ330_09275</name>
</gene>
<comment type="caution">
    <text evidence="5">The sequence shown here is derived from an EMBL/GenBank/DDBJ whole genome shotgun (WGS) entry which is preliminary data.</text>
</comment>
<dbReference type="PANTHER" id="PTHR45947">
    <property type="entry name" value="SULFOQUINOVOSYL TRANSFERASE SQD2"/>
    <property type="match status" value="1"/>
</dbReference>
<accession>A0A5M8QBW4</accession>
<dbReference type="RefSeq" id="WP_146357006.1">
    <property type="nucleotide sequence ID" value="NZ_VOIR01000015.1"/>
</dbReference>
<dbReference type="InterPro" id="IPR050194">
    <property type="entry name" value="Glycosyltransferase_grp1"/>
</dbReference>
<dbReference type="EMBL" id="VOIR01000015">
    <property type="protein sequence ID" value="KAA6431972.1"/>
    <property type="molecule type" value="Genomic_DNA"/>
</dbReference>
<dbReference type="GO" id="GO:1901137">
    <property type="term" value="P:carbohydrate derivative biosynthetic process"/>
    <property type="evidence" value="ECO:0007669"/>
    <property type="project" value="UniProtKB-ARBA"/>
</dbReference>
<reference evidence="5 6" key="1">
    <citation type="submission" date="2019-08" db="EMBL/GenBank/DDBJ databases">
        <title>Agrococcus lahaulensis sp. nov., isolated from a cold desert of the Indian Himalayas.</title>
        <authorList>
            <person name="Qu J.H."/>
        </authorList>
    </citation>
    <scope>NUCLEOTIDE SEQUENCE [LARGE SCALE GENOMIC DNA]</scope>
    <source>
        <strain evidence="5 6">NS18</strain>
    </source>
</reference>
<evidence type="ECO:0000256" key="2">
    <source>
        <dbReference type="ARBA" id="ARBA00022676"/>
    </source>
</evidence>
<organism evidence="5 6">
    <name type="scientific">Agrococcus sediminis</name>
    <dbReference type="NCBI Taxonomy" id="2599924"/>
    <lineage>
        <taxon>Bacteria</taxon>
        <taxon>Bacillati</taxon>
        <taxon>Actinomycetota</taxon>
        <taxon>Actinomycetes</taxon>
        <taxon>Micrococcales</taxon>
        <taxon>Microbacteriaceae</taxon>
        <taxon>Agrococcus</taxon>
    </lineage>
</organism>
<dbReference type="Pfam" id="PF13579">
    <property type="entry name" value="Glyco_trans_4_4"/>
    <property type="match status" value="1"/>
</dbReference>
<feature type="domain" description="Glycosyltransferase subfamily 4-like N-terminal" evidence="4">
    <location>
        <begin position="15"/>
        <end position="210"/>
    </location>
</feature>
<evidence type="ECO:0000313" key="5">
    <source>
        <dbReference type="EMBL" id="KAA6431972.1"/>
    </source>
</evidence>
<keyword evidence="6" id="KW-1185">Reference proteome</keyword>
<dbReference type="CDD" id="cd03794">
    <property type="entry name" value="GT4_WbuB-like"/>
    <property type="match status" value="1"/>
</dbReference>
<dbReference type="SUPFAM" id="SSF53756">
    <property type="entry name" value="UDP-Glycosyltransferase/glycogen phosphorylase"/>
    <property type="match status" value="1"/>
</dbReference>
<proteinExistence type="predicted"/>
<dbReference type="OrthoDB" id="3180470at2"/>
<dbReference type="GO" id="GO:0016758">
    <property type="term" value="F:hexosyltransferase activity"/>
    <property type="evidence" value="ECO:0007669"/>
    <property type="project" value="TreeGrafter"/>
</dbReference>
<evidence type="ECO:0000313" key="6">
    <source>
        <dbReference type="Proteomes" id="UP000323221"/>
    </source>
</evidence>